<gene>
    <name evidence="1" type="ORF">H3V53_06525</name>
</gene>
<organism evidence="1 2">
    <name type="scientific">Paraburkholderia bengalensis</name>
    <dbReference type="NCBI Taxonomy" id="2747562"/>
    <lineage>
        <taxon>Bacteria</taxon>
        <taxon>Pseudomonadati</taxon>
        <taxon>Pseudomonadota</taxon>
        <taxon>Betaproteobacteria</taxon>
        <taxon>Burkholderiales</taxon>
        <taxon>Burkholderiaceae</taxon>
        <taxon>Paraburkholderia</taxon>
    </lineage>
</organism>
<keyword evidence="2" id="KW-1185">Reference proteome</keyword>
<dbReference type="RefSeq" id="WP_336597277.1">
    <property type="nucleotide sequence ID" value="NZ_JACFYJ010000007.1"/>
</dbReference>
<proteinExistence type="predicted"/>
<dbReference type="Gene3D" id="3.40.50.2000">
    <property type="entry name" value="Glycogen Phosphorylase B"/>
    <property type="match status" value="2"/>
</dbReference>
<accession>A0ABU8IMP1</accession>
<dbReference type="Proteomes" id="UP001386437">
    <property type="component" value="Unassembled WGS sequence"/>
</dbReference>
<dbReference type="Pfam" id="PF13692">
    <property type="entry name" value="Glyco_trans_1_4"/>
    <property type="match status" value="1"/>
</dbReference>
<dbReference type="PANTHER" id="PTHR45947">
    <property type="entry name" value="SULFOQUINOVOSYL TRANSFERASE SQD2"/>
    <property type="match status" value="1"/>
</dbReference>
<evidence type="ECO:0000313" key="2">
    <source>
        <dbReference type="Proteomes" id="UP001386437"/>
    </source>
</evidence>
<dbReference type="EMBL" id="JACFYJ010000007">
    <property type="protein sequence ID" value="MEI5996868.1"/>
    <property type="molecule type" value="Genomic_DNA"/>
</dbReference>
<dbReference type="PANTHER" id="PTHR45947:SF3">
    <property type="entry name" value="SULFOQUINOVOSYL TRANSFERASE SQD2"/>
    <property type="match status" value="1"/>
</dbReference>
<reference evidence="1 2" key="1">
    <citation type="journal article" date="2022" name="Arch. Microbiol.">
        <title>Paraburkholderia bengalensis sp. nov. isolated from roots of Oryza sativa, IR64.</title>
        <authorList>
            <person name="Nag P."/>
            <person name="Mondal N."/>
            <person name="Sarkar J."/>
            <person name="Das S."/>
        </authorList>
    </citation>
    <scope>NUCLEOTIDE SEQUENCE [LARGE SCALE GENOMIC DNA]</scope>
    <source>
        <strain evidence="1 2">IR64_4_BI</strain>
    </source>
</reference>
<dbReference type="InterPro" id="IPR050194">
    <property type="entry name" value="Glycosyltransferase_grp1"/>
</dbReference>
<comment type="caution">
    <text evidence="1">The sequence shown here is derived from an EMBL/GenBank/DDBJ whole genome shotgun (WGS) entry which is preliminary data.</text>
</comment>
<protein>
    <submittedName>
        <fullName evidence="1">Glycosyltransferase family 4 protein</fullName>
    </submittedName>
</protein>
<name>A0ABU8IMP1_9BURK</name>
<dbReference type="CDD" id="cd03801">
    <property type="entry name" value="GT4_PimA-like"/>
    <property type="match status" value="1"/>
</dbReference>
<sequence length="356" mass="39820">MKKPTILALLPFLVKGALSIAVLREMRKRGFDVTVAYCADASTVYTPDPMDDFWSADRILDLSGTSVHEYRELVWNEIQRRDVDLILQIGAYSLYSHLPYWKERRPELRIVDTLYNEVGHVVNHFLYERCMDGVIVESEYMRRFVQSCTHKEDANIAVVRSGIDVDWLTPDSNRRSGNGIVVGYIGRMSSEKNPLGFVELVEAIHELVPGATFRMSGEGDQAALVRGRIEVSPAAGRLTYDGYVEDLRAALRSLDVLVLPSKLDGRPNIVMEANACGIPVIGAPVGGVPELIEDGKNGYLIGPKDALPIANLLAGWANDRAALREIQRTSRLIAEEKFSRPKMMDTYADTFERFVT</sequence>
<dbReference type="SUPFAM" id="SSF53756">
    <property type="entry name" value="UDP-Glycosyltransferase/glycogen phosphorylase"/>
    <property type="match status" value="1"/>
</dbReference>
<evidence type="ECO:0000313" key="1">
    <source>
        <dbReference type="EMBL" id="MEI5996868.1"/>
    </source>
</evidence>